<dbReference type="EMBL" id="VKAD01000001">
    <property type="protein sequence ID" value="TXR53852.1"/>
    <property type="molecule type" value="Genomic_DNA"/>
</dbReference>
<evidence type="ECO:0000256" key="6">
    <source>
        <dbReference type="SAM" id="Phobius"/>
    </source>
</evidence>
<comment type="similarity">
    <text evidence="2">Belongs to the CbiQ family.</text>
</comment>
<evidence type="ECO:0000256" key="5">
    <source>
        <dbReference type="ARBA" id="ARBA00023136"/>
    </source>
</evidence>
<dbReference type="Pfam" id="PF02361">
    <property type="entry name" value="CbiQ"/>
    <property type="match status" value="1"/>
</dbReference>
<accession>A0A5C8Z7C4</accession>
<keyword evidence="4 6" id="KW-1133">Transmembrane helix</keyword>
<protein>
    <submittedName>
        <fullName evidence="7">Energy-coupling factor transporter transmembrane protein EcfT</fullName>
    </submittedName>
</protein>
<evidence type="ECO:0000313" key="7">
    <source>
        <dbReference type="EMBL" id="TXR53852.1"/>
    </source>
</evidence>
<dbReference type="InterPro" id="IPR003339">
    <property type="entry name" value="ABC/ECF_trnsptr_transmembrane"/>
</dbReference>
<evidence type="ECO:0000256" key="4">
    <source>
        <dbReference type="ARBA" id="ARBA00022989"/>
    </source>
</evidence>
<keyword evidence="5 6" id="KW-0472">Membrane</keyword>
<dbReference type="AlphaFoldDB" id="A0A5C8Z7C4"/>
<comment type="subcellular location">
    <subcellularLocation>
        <location evidence="1">Membrane</location>
        <topology evidence="1">Multi-pass membrane protein</topology>
    </subcellularLocation>
</comment>
<evidence type="ECO:0000256" key="1">
    <source>
        <dbReference type="ARBA" id="ARBA00004141"/>
    </source>
</evidence>
<evidence type="ECO:0000313" key="8">
    <source>
        <dbReference type="Proteomes" id="UP000321764"/>
    </source>
</evidence>
<keyword evidence="8" id="KW-1185">Reference proteome</keyword>
<dbReference type="CDD" id="cd16914">
    <property type="entry name" value="EcfT"/>
    <property type="match status" value="1"/>
</dbReference>
<sequence length="204" mass="22876">MISLTSPVETRAHHWPAGLKLGLLSLVTFGLFFFDGIIFHGLFLLFVLMLYALPGILFLKNGCKHLKILWPFAFIVLLWHLTTGEIELGLTVVFRMISAVGLANLVTMTTRLSDMIDVVHWLTRPLQKLGFNPRILELAIALVIRMTPVLVAKGKNLTLAWQARSNRRSGWRIILPFTVLALDDADHVAEALKARGGLTNQEKK</sequence>
<proteinExistence type="inferred from homology"/>
<dbReference type="GO" id="GO:0005886">
    <property type="term" value="C:plasma membrane"/>
    <property type="evidence" value="ECO:0007669"/>
    <property type="project" value="UniProtKB-ARBA"/>
</dbReference>
<evidence type="ECO:0000256" key="2">
    <source>
        <dbReference type="ARBA" id="ARBA00008564"/>
    </source>
</evidence>
<dbReference type="RefSeq" id="WP_147713251.1">
    <property type="nucleotide sequence ID" value="NZ_VKAD01000001.1"/>
</dbReference>
<feature type="transmembrane region" description="Helical" evidence="6">
    <location>
        <begin position="65"/>
        <end position="82"/>
    </location>
</feature>
<reference evidence="7 8" key="1">
    <citation type="submission" date="2019-07" db="EMBL/GenBank/DDBJ databases">
        <title>Reinekea sp. strain SSH23 genome sequencing and assembly.</title>
        <authorList>
            <person name="Kim I."/>
        </authorList>
    </citation>
    <scope>NUCLEOTIDE SEQUENCE [LARGE SCALE GENOMIC DNA]</scope>
    <source>
        <strain evidence="7 8">SSH23</strain>
    </source>
</reference>
<comment type="caution">
    <text evidence="7">The sequence shown here is derived from an EMBL/GenBank/DDBJ whole genome shotgun (WGS) entry which is preliminary data.</text>
</comment>
<organism evidence="7 8">
    <name type="scientific">Reinekea thalattae</name>
    <dbReference type="NCBI Taxonomy" id="2593301"/>
    <lineage>
        <taxon>Bacteria</taxon>
        <taxon>Pseudomonadati</taxon>
        <taxon>Pseudomonadota</taxon>
        <taxon>Gammaproteobacteria</taxon>
        <taxon>Oceanospirillales</taxon>
        <taxon>Saccharospirillaceae</taxon>
        <taxon>Reinekea</taxon>
    </lineage>
</organism>
<feature type="transmembrane region" description="Helical" evidence="6">
    <location>
        <begin position="23"/>
        <end position="53"/>
    </location>
</feature>
<dbReference type="OrthoDB" id="5868344at2"/>
<gene>
    <name evidence="7" type="ORF">FME95_04660</name>
</gene>
<keyword evidence="3 6" id="KW-0812">Transmembrane</keyword>
<name>A0A5C8Z7C4_9GAMM</name>
<dbReference type="Proteomes" id="UP000321764">
    <property type="component" value="Unassembled WGS sequence"/>
</dbReference>
<evidence type="ECO:0000256" key="3">
    <source>
        <dbReference type="ARBA" id="ARBA00022692"/>
    </source>
</evidence>